<name>B9SS86_RICCO</name>
<protein>
    <recommendedName>
        <fullName evidence="1">Reverse transcriptase zinc-binding domain-containing protein</fullName>
    </recommendedName>
</protein>
<dbReference type="InterPro" id="IPR026960">
    <property type="entry name" value="RVT-Znf"/>
</dbReference>
<evidence type="ECO:0000313" key="2">
    <source>
        <dbReference type="EMBL" id="EEF33529.1"/>
    </source>
</evidence>
<dbReference type="Proteomes" id="UP000008311">
    <property type="component" value="Unassembled WGS sequence"/>
</dbReference>
<keyword evidence="3" id="KW-1185">Reference proteome</keyword>
<dbReference type="AlphaFoldDB" id="B9SS86"/>
<proteinExistence type="predicted"/>
<dbReference type="InParanoid" id="B9SS86"/>
<evidence type="ECO:0000259" key="1">
    <source>
        <dbReference type="Pfam" id="PF13966"/>
    </source>
</evidence>
<reference evidence="3" key="1">
    <citation type="journal article" date="2010" name="Nat. Biotechnol.">
        <title>Draft genome sequence of the oilseed species Ricinus communis.</title>
        <authorList>
            <person name="Chan A.P."/>
            <person name="Crabtree J."/>
            <person name="Zhao Q."/>
            <person name="Lorenzi H."/>
            <person name="Orvis J."/>
            <person name="Puiu D."/>
            <person name="Melake-Berhan A."/>
            <person name="Jones K.M."/>
            <person name="Redman J."/>
            <person name="Chen G."/>
            <person name="Cahoon E.B."/>
            <person name="Gedil M."/>
            <person name="Stanke M."/>
            <person name="Haas B.J."/>
            <person name="Wortman J.R."/>
            <person name="Fraser-Liggett C.M."/>
            <person name="Ravel J."/>
            <person name="Rabinowicz P.D."/>
        </authorList>
    </citation>
    <scope>NUCLEOTIDE SEQUENCE [LARGE SCALE GENOMIC DNA]</scope>
    <source>
        <strain evidence="3">cv. Hale</strain>
    </source>
</reference>
<evidence type="ECO:0000313" key="3">
    <source>
        <dbReference type="Proteomes" id="UP000008311"/>
    </source>
</evidence>
<organism evidence="2 3">
    <name type="scientific">Ricinus communis</name>
    <name type="common">Castor bean</name>
    <dbReference type="NCBI Taxonomy" id="3988"/>
    <lineage>
        <taxon>Eukaryota</taxon>
        <taxon>Viridiplantae</taxon>
        <taxon>Streptophyta</taxon>
        <taxon>Embryophyta</taxon>
        <taxon>Tracheophyta</taxon>
        <taxon>Spermatophyta</taxon>
        <taxon>Magnoliopsida</taxon>
        <taxon>eudicotyledons</taxon>
        <taxon>Gunneridae</taxon>
        <taxon>Pentapetalae</taxon>
        <taxon>rosids</taxon>
        <taxon>fabids</taxon>
        <taxon>Malpighiales</taxon>
        <taxon>Euphorbiaceae</taxon>
        <taxon>Acalyphoideae</taxon>
        <taxon>Acalypheae</taxon>
        <taxon>Ricinus</taxon>
    </lineage>
</organism>
<dbReference type="Pfam" id="PF13966">
    <property type="entry name" value="zf-RVT"/>
    <property type="match status" value="1"/>
</dbReference>
<dbReference type="eggNOG" id="KOG1075">
    <property type="taxonomic scope" value="Eukaryota"/>
</dbReference>
<gene>
    <name evidence="2" type="ORF">RCOM_0619230</name>
</gene>
<accession>B9SS86</accession>
<dbReference type="EMBL" id="EQ974109">
    <property type="protein sequence ID" value="EEF33529.1"/>
    <property type="molecule type" value="Genomic_DNA"/>
</dbReference>
<feature type="domain" description="Reverse transcriptase zinc-binding" evidence="1">
    <location>
        <begin position="146"/>
        <end position="218"/>
    </location>
</feature>
<sequence length="248" mass="29373">MAELGWLCCQINCAEAARDLQDTFFRVFSRRLFIDNEYEKRAVSFHSEGLAKGSRSHPFCSYFAWKGENWRRTLKDYSKASDFLASYLEGQKVECHKKYLVQCILSIPTSQQPQDCSAWEFGGKGTYTAKSGNRIARRLKDVPECSNQKRKLGWWKILWRIKLPPNIKQFLWRLCKGWLAPRSNLNRRHIEVERFCPRCKLEEETIKHIFWNCERVKALYRNRGWFYREEGALTLLSTMIILVWALGQ</sequence>